<evidence type="ECO:0000259" key="2">
    <source>
        <dbReference type="Pfam" id="PF20945"/>
    </source>
</evidence>
<dbReference type="Proteomes" id="UP001610563">
    <property type="component" value="Unassembled WGS sequence"/>
</dbReference>
<comment type="caution">
    <text evidence="3">The sequence shown here is derived from an EMBL/GenBank/DDBJ whole genome shotgun (WGS) entry which is preliminary data.</text>
</comment>
<organism evidence="3 4">
    <name type="scientific">Aspergillus keveii</name>
    <dbReference type="NCBI Taxonomy" id="714993"/>
    <lineage>
        <taxon>Eukaryota</taxon>
        <taxon>Fungi</taxon>
        <taxon>Dikarya</taxon>
        <taxon>Ascomycota</taxon>
        <taxon>Pezizomycotina</taxon>
        <taxon>Eurotiomycetes</taxon>
        <taxon>Eurotiomycetidae</taxon>
        <taxon>Eurotiales</taxon>
        <taxon>Aspergillaceae</taxon>
        <taxon>Aspergillus</taxon>
        <taxon>Aspergillus subgen. Nidulantes</taxon>
    </lineage>
</organism>
<evidence type="ECO:0000256" key="1">
    <source>
        <dbReference type="SAM" id="MobiDB-lite"/>
    </source>
</evidence>
<dbReference type="InterPro" id="IPR047204">
    <property type="entry name" value="RMP1_RBD"/>
</dbReference>
<dbReference type="EMBL" id="JBFTWV010000127">
    <property type="protein sequence ID" value="KAL2786033.1"/>
    <property type="molecule type" value="Genomic_DNA"/>
</dbReference>
<dbReference type="CDD" id="cd22573">
    <property type="entry name" value="RMP1_RBD"/>
    <property type="match status" value="1"/>
</dbReference>
<feature type="domain" description="RNase MRP protein 1 RNA binding" evidence="2">
    <location>
        <begin position="12"/>
        <end position="98"/>
    </location>
</feature>
<feature type="region of interest" description="Disordered" evidence="1">
    <location>
        <begin position="161"/>
        <end position="208"/>
    </location>
</feature>
<feature type="compositionally biased region" description="Basic residues" evidence="1">
    <location>
        <begin position="184"/>
        <end position="197"/>
    </location>
</feature>
<dbReference type="InterPro" id="IPR047205">
    <property type="entry name" value="RMP1"/>
</dbReference>
<accession>A0ABR4FRY9</accession>
<keyword evidence="4" id="KW-1185">Reference proteome</keyword>
<sequence length="208" mass="23268">MEEDEILRVHRILHLIFHRNRNQHGRAKWWKWLSMLKRSVWNLAQTRGSGQGNLRPAEFYRKYLAEWIVPKCYVAFSGVVADVQFSPLGTVLLATLARLSNSIGIDKDFITRRPTELASIHLPLSHPAIREGKEDVGQALSRSGAGIDIFPGSEAQHAPHPISVNSGLAASSKPSSIKLDASKQKKTKTKTKKKKKKNAIDDLFDGLL</sequence>
<gene>
    <name evidence="3" type="ORF">BJX66DRAFT_342500</name>
</gene>
<dbReference type="PANTHER" id="PTHR37792:SF1">
    <property type="entry name" value="RIBONUCLEASE MRP PROTEIN SUBUNIT RMP1"/>
    <property type="match status" value="1"/>
</dbReference>
<protein>
    <recommendedName>
        <fullName evidence="2">RNase MRP protein 1 RNA binding domain-containing protein</fullName>
    </recommendedName>
</protein>
<dbReference type="Pfam" id="PF20945">
    <property type="entry name" value="RMP1"/>
    <property type="match status" value="1"/>
</dbReference>
<name>A0ABR4FRY9_9EURO</name>
<dbReference type="PANTHER" id="PTHR37792">
    <property type="entry name" value="RIBONUCLEASE MRP PROTEIN SUBUNIT RMP1"/>
    <property type="match status" value="1"/>
</dbReference>
<reference evidence="3 4" key="1">
    <citation type="submission" date="2024-07" db="EMBL/GenBank/DDBJ databases">
        <title>Section-level genome sequencing and comparative genomics of Aspergillus sections Usti and Cavernicolus.</title>
        <authorList>
            <consortium name="Lawrence Berkeley National Laboratory"/>
            <person name="Nybo J.L."/>
            <person name="Vesth T.C."/>
            <person name="Theobald S."/>
            <person name="Frisvad J.C."/>
            <person name="Larsen T.O."/>
            <person name="Kjaerboelling I."/>
            <person name="Rothschild-Mancinelli K."/>
            <person name="Lyhne E.K."/>
            <person name="Kogle M.E."/>
            <person name="Barry K."/>
            <person name="Clum A."/>
            <person name="Na H."/>
            <person name="Ledsgaard L."/>
            <person name="Lin J."/>
            <person name="Lipzen A."/>
            <person name="Kuo A."/>
            <person name="Riley R."/>
            <person name="Mondo S."/>
            <person name="Labutti K."/>
            <person name="Haridas S."/>
            <person name="Pangalinan J."/>
            <person name="Salamov A.A."/>
            <person name="Simmons B.A."/>
            <person name="Magnuson J.K."/>
            <person name="Chen J."/>
            <person name="Drula E."/>
            <person name="Henrissat B."/>
            <person name="Wiebenga A."/>
            <person name="Lubbers R.J."/>
            <person name="Gomes A.C."/>
            <person name="Makela M.R."/>
            <person name="Stajich J."/>
            <person name="Grigoriev I.V."/>
            <person name="Mortensen U.H."/>
            <person name="De Vries R.P."/>
            <person name="Baker S.E."/>
            <person name="Andersen M.R."/>
        </authorList>
    </citation>
    <scope>NUCLEOTIDE SEQUENCE [LARGE SCALE GENOMIC DNA]</scope>
    <source>
        <strain evidence="3 4">CBS 209.92</strain>
    </source>
</reference>
<evidence type="ECO:0000313" key="4">
    <source>
        <dbReference type="Proteomes" id="UP001610563"/>
    </source>
</evidence>
<feature type="compositionally biased region" description="Polar residues" evidence="1">
    <location>
        <begin position="163"/>
        <end position="175"/>
    </location>
</feature>
<evidence type="ECO:0000313" key="3">
    <source>
        <dbReference type="EMBL" id="KAL2786033.1"/>
    </source>
</evidence>
<proteinExistence type="predicted"/>